<dbReference type="Proteomes" id="UP000287033">
    <property type="component" value="Unassembled WGS sequence"/>
</dbReference>
<organism evidence="1 2">
    <name type="scientific">Chiloscyllium punctatum</name>
    <name type="common">Brownbanded bambooshark</name>
    <name type="synonym">Hemiscyllium punctatum</name>
    <dbReference type="NCBI Taxonomy" id="137246"/>
    <lineage>
        <taxon>Eukaryota</taxon>
        <taxon>Metazoa</taxon>
        <taxon>Chordata</taxon>
        <taxon>Craniata</taxon>
        <taxon>Vertebrata</taxon>
        <taxon>Chondrichthyes</taxon>
        <taxon>Elasmobranchii</taxon>
        <taxon>Galeomorphii</taxon>
        <taxon>Galeoidea</taxon>
        <taxon>Orectolobiformes</taxon>
        <taxon>Hemiscylliidae</taxon>
        <taxon>Chiloscyllium</taxon>
    </lineage>
</organism>
<dbReference type="OrthoDB" id="266718at2759"/>
<protein>
    <submittedName>
        <fullName evidence="1">Uncharacterized protein</fullName>
    </submittedName>
</protein>
<keyword evidence="2" id="KW-1185">Reference proteome</keyword>
<proteinExistence type="predicted"/>
<evidence type="ECO:0000313" key="1">
    <source>
        <dbReference type="EMBL" id="GCC42162.1"/>
    </source>
</evidence>
<accession>A0A401THP8</accession>
<comment type="caution">
    <text evidence="1">The sequence shown here is derived from an EMBL/GenBank/DDBJ whole genome shotgun (WGS) entry which is preliminary data.</text>
</comment>
<name>A0A401THP8_CHIPU</name>
<feature type="non-terminal residue" evidence="1">
    <location>
        <position position="1"/>
    </location>
</feature>
<reference evidence="1 2" key="1">
    <citation type="journal article" date="2018" name="Nat. Ecol. Evol.">
        <title>Shark genomes provide insights into elasmobranch evolution and the origin of vertebrates.</title>
        <authorList>
            <person name="Hara Y"/>
            <person name="Yamaguchi K"/>
            <person name="Onimaru K"/>
            <person name="Kadota M"/>
            <person name="Koyanagi M"/>
            <person name="Keeley SD"/>
            <person name="Tatsumi K"/>
            <person name="Tanaka K"/>
            <person name="Motone F"/>
            <person name="Kageyama Y"/>
            <person name="Nozu R"/>
            <person name="Adachi N"/>
            <person name="Nishimura O"/>
            <person name="Nakagawa R"/>
            <person name="Tanegashima C"/>
            <person name="Kiyatake I"/>
            <person name="Matsumoto R"/>
            <person name="Murakumo K"/>
            <person name="Nishida K"/>
            <person name="Terakita A"/>
            <person name="Kuratani S"/>
            <person name="Sato K"/>
            <person name="Hyodo S Kuraku.S."/>
        </authorList>
    </citation>
    <scope>NUCLEOTIDE SEQUENCE [LARGE SCALE GENOMIC DNA]</scope>
</reference>
<sequence>LSESSCQLLVDEALDSLLQLLHCKLAVEDVVLSMTQEVTLYLLTVLLIQSDRVPESLEHSIEVITSIFHQPSAPTHTVSQSCSKIHTHHSHRIRLI</sequence>
<dbReference type="AlphaFoldDB" id="A0A401THP8"/>
<dbReference type="EMBL" id="BEZZ01071559">
    <property type="protein sequence ID" value="GCC42162.1"/>
    <property type="molecule type" value="Genomic_DNA"/>
</dbReference>
<evidence type="ECO:0000313" key="2">
    <source>
        <dbReference type="Proteomes" id="UP000287033"/>
    </source>
</evidence>
<gene>
    <name evidence="1" type="ORF">chiPu_0026068</name>
</gene>